<dbReference type="EMBL" id="CP047045">
    <property type="protein sequence ID" value="QGZ95588.1"/>
    <property type="molecule type" value="Genomic_DNA"/>
</dbReference>
<name>A0A6I6MQA9_9CAUL</name>
<dbReference type="Pfam" id="PF04860">
    <property type="entry name" value="Phage_portal"/>
    <property type="match status" value="1"/>
</dbReference>
<protein>
    <submittedName>
        <fullName evidence="1">Phage portal protein, HK97 family</fullName>
    </submittedName>
</protein>
<accession>A0A6I6MQA9</accession>
<evidence type="ECO:0000313" key="2">
    <source>
        <dbReference type="Proteomes" id="UP000431269"/>
    </source>
</evidence>
<reference evidence="2" key="1">
    <citation type="submission" date="2019-12" db="EMBL/GenBank/DDBJ databases">
        <title>Complete genome of Terracaulis silvestris 0127_4.</title>
        <authorList>
            <person name="Vieira S."/>
            <person name="Riedel T."/>
            <person name="Sproer C."/>
            <person name="Pascual J."/>
            <person name="Boedeker C."/>
            <person name="Overmann J."/>
        </authorList>
    </citation>
    <scope>NUCLEOTIDE SEQUENCE [LARGE SCALE GENOMIC DNA]</scope>
    <source>
        <strain evidence="2">0127_4</strain>
    </source>
</reference>
<organism evidence="1 2">
    <name type="scientific">Terricaulis silvestris</name>
    <dbReference type="NCBI Taxonomy" id="2686094"/>
    <lineage>
        <taxon>Bacteria</taxon>
        <taxon>Pseudomonadati</taxon>
        <taxon>Pseudomonadota</taxon>
        <taxon>Alphaproteobacteria</taxon>
        <taxon>Caulobacterales</taxon>
        <taxon>Caulobacteraceae</taxon>
        <taxon>Terricaulis</taxon>
    </lineage>
</organism>
<dbReference type="AlphaFoldDB" id="A0A6I6MQA9"/>
<dbReference type="Proteomes" id="UP000431269">
    <property type="component" value="Chromosome"/>
</dbReference>
<keyword evidence="2" id="KW-1185">Reference proteome</keyword>
<dbReference type="InterPro" id="IPR006944">
    <property type="entry name" value="Phage/GTA_portal"/>
</dbReference>
<dbReference type="RefSeq" id="WP_158766433.1">
    <property type="nucleotide sequence ID" value="NZ_CP047045.1"/>
</dbReference>
<sequence>MLDWWRRLRAPRVERKLLAWHALGRPAWSARDPSVFAREGYARNAIAYRCVRMIAEAAASAPLKVGPADHPLARLLARPNPEQTGIELLEAFYGHLQVSGNAYLEAASIESDAPSELYVLRPDRMSVVPGADGWPVGWEHRVGSSVRKFERDPVTSDAPILHLKLFHPADDWYGLSPMEAAAFSIDIHNAGGAWNKALIDNAARPSGALVFTGAGGADRLSEEQFRRLKQELEDMHVGAANAGRPMLLEGGLEWRPMSLSPSEMDFSEARHSAARDIALAFGVPPMLLGIPGDNTYSNYREANLAFWRQTALPLAMKGARGIEAWIGDRWPETGPAAVNVDVENVPALTIEREALWSRIGSANFLSEDEKRRMAGVETPERAQ</sequence>
<dbReference type="NCBIfam" id="TIGR01537">
    <property type="entry name" value="portal_HK97"/>
    <property type="match status" value="1"/>
</dbReference>
<gene>
    <name evidence="1" type="ORF">DSM104635_02438</name>
</gene>
<dbReference type="KEGG" id="tsv:DSM104635_02438"/>
<evidence type="ECO:0000313" key="1">
    <source>
        <dbReference type="EMBL" id="QGZ95588.1"/>
    </source>
</evidence>
<dbReference type="InterPro" id="IPR006427">
    <property type="entry name" value="Portal_HK97"/>
</dbReference>
<proteinExistence type="predicted"/>